<sequence length="122" mass="14333">MAAGRKSIQVLHDVLSYYDGLDKPEDLGDKNWDFIKNHYFTHLFDDIQNKGVLRNYSTRLFEKQHGTLRNIYHQRTNFKNIAPQILNVQHQLDISTIIKAEIELMEEYERFLRADPATPSLG</sequence>
<protein>
    <submittedName>
        <fullName evidence="1">Uncharacterized protein</fullName>
    </submittedName>
</protein>
<gene>
    <name evidence="1" type="ORF">V5O48_017376</name>
</gene>
<reference evidence="1 2" key="1">
    <citation type="submission" date="2024-02" db="EMBL/GenBank/DDBJ databases">
        <title>A draft genome for the cacao thread blight pathogen Marasmius crinis-equi.</title>
        <authorList>
            <person name="Cohen S.P."/>
            <person name="Baruah I.K."/>
            <person name="Amoako-Attah I."/>
            <person name="Bukari Y."/>
            <person name="Meinhardt L.W."/>
            <person name="Bailey B.A."/>
        </authorList>
    </citation>
    <scope>NUCLEOTIDE SEQUENCE [LARGE SCALE GENOMIC DNA]</scope>
    <source>
        <strain evidence="1 2">GH-76</strain>
    </source>
</reference>
<dbReference type="Proteomes" id="UP001465976">
    <property type="component" value="Unassembled WGS sequence"/>
</dbReference>
<dbReference type="EMBL" id="JBAHYK010002639">
    <property type="protein sequence ID" value="KAL0564668.1"/>
    <property type="molecule type" value="Genomic_DNA"/>
</dbReference>
<name>A0ABR3EP66_9AGAR</name>
<keyword evidence="2" id="KW-1185">Reference proteome</keyword>
<accession>A0ABR3EP66</accession>
<proteinExistence type="predicted"/>
<evidence type="ECO:0000313" key="2">
    <source>
        <dbReference type="Proteomes" id="UP001465976"/>
    </source>
</evidence>
<comment type="caution">
    <text evidence="1">The sequence shown here is derived from an EMBL/GenBank/DDBJ whole genome shotgun (WGS) entry which is preliminary data.</text>
</comment>
<evidence type="ECO:0000313" key="1">
    <source>
        <dbReference type="EMBL" id="KAL0564668.1"/>
    </source>
</evidence>
<organism evidence="1 2">
    <name type="scientific">Marasmius crinis-equi</name>
    <dbReference type="NCBI Taxonomy" id="585013"/>
    <lineage>
        <taxon>Eukaryota</taxon>
        <taxon>Fungi</taxon>
        <taxon>Dikarya</taxon>
        <taxon>Basidiomycota</taxon>
        <taxon>Agaricomycotina</taxon>
        <taxon>Agaricomycetes</taxon>
        <taxon>Agaricomycetidae</taxon>
        <taxon>Agaricales</taxon>
        <taxon>Marasmiineae</taxon>
        <taxon>Marasmiaceae</taxon>
        <taxon>Marasmius</taxon>
    </lineage>
</organism>